<dbReference type="Gramene" id="evm.model.04.1798">
    <property type="protein sequence ID" value="cds.evm.model.04.1798"/>
    <property type="gene ID" value="evm.TU.04.1798"/>
</dbReference>
<evidence type="ECO:0000313" key="2">
    <source>
        <dbReference type="Proteomes" id="UP000596661"/>
    </source>
</evidence>
<dbReference type="EMBL" id="UZAU01000400">
    <property type="status" value="NOT_ANNOTATED_CDS"/>
    <property type="molecule type" value="Genomic_DNA"/>
</dbReference>
<sequence length="108" mass="12248">MIQLASKRVEALDWIMIRGVYWLLFVGQNGELGVICVRVAPEVAEAVGVREALSRIKQLTMAAGIVKDRQLSFSASFEELCENLVKDCKDLVVDLRNVYMVFNKRLQM</sequence>
<keyword evidence="2" id="KW-1185">Reference proteome</keyword>
<organism evidence="1 2">
    <name type="scientific">Cannabis sativa</name>
    <name type="common">Hemp</name>
    <name type="synonym">Marijuana</name>
    <dbReference type="NCBI Taxonomy" id="3483"/>
    <lineage>
        <taxon>Eukaryota</taxon>
        <taxon>Viridiplantae</taxon>
        <taxon>Streptophyta</taxon>
        <taxon>Embryophyta</taxon>
        <taxon>Tracheophyta</taxon>
        <taxon>Spermatophyta</taxon>
        <taxon>Magnoliopsida</taxon>
        <taxon>eudicotyledons</taxon>
        <taxon>Gunneridae</taxon>
        <taxon>Pentapetalae</taxon>
        <taxon>rosids</taxon>
        <taxon>fabids</taxon>
        <taxon>Rosales</taxon>
        <taxon>Cannabaceae</taxon>
        <taxon>Cannabis</taxon>
    </lineage>
</organism>
<evidence type="ECO:0000313" key="1">
    <source>
        <dbReference type="EnsemblPlants" id="cds.evm.model.04.1798"/>
    </source>
</evidence>
<dbReference type="AlphaFoldDB" id="A0A803PEL7"/>
<protein>
    <submittedName>
        <fullName evidence="1">Uncharacterized protein</fullName>
    </submittedName>
</protein>
<reference evidence="1" key="2">
    <citation type="submission" date="2021-03" db="UniProtKB">
        <authorList>
            <consortium name="EnsemblPlants"/>
        </authorList>
    </citation>
    <scope>IDENTIFICATION</scope>
</reference>
<dbReference type="EnsemblPlants" id="evm.model.04.1798">
    <property type="protein sequence ID" value="cds.evm.model.04.1798"/>
    <property type="gene ID" value="evm.TU.04.1798"/>
</dbReference>
<dbReference type="Proteomes" id="UP000596661">
    <property type="component" value="Chromosome 4"/>
</dbReference>
<accession>A0A803PEL7</accession>
<proteinExistence type="predicted"/>
<name>A0A803PEL7_CANSA</name>
<reference evidence="1" key="1">
    <citation type="submission" date="2018-11" db="EMBL/GenBank/DDBJ databases">
        <authorList>
            <person name="Grassa J C."/>
        </authorList>
    </citation>
    <scope>NUCLEOTIDE SEQUENCE [LARGE SCALE GENOMIC DNA]</scope>
</reference>